<proteinExistence type="predicted"/>
<accession>A0A6J4N040</accession>
<organism evidence="1">
    <name type="scientific">uncultured Nocardioidaceae bacterium</name>
    <dbReference type="NCBI Taxonomy" id="253824"/>
    <lineage>
        <taxon>Bacteria</taxon>
        <taxon>Bacillati</taxon>
        <taxon>Actinomycetota</taxon>
        <taxon>Actinomycetes</taxon>
        <taxon>Propionibacteriales</taxon>
        <taxon>Nocardioidaceae</taxon>
        <taxon>environmental samples</taxon>
    </lineage>
</organism>
<evidence type="ECO:0000313" key="1">
    <source>
        <dbReference type="EMBL" id="CAA9369255.1"/>
    </source>
</evidence>
<dbReference type="EMBL" id="CADCUL010000064">
    <property type="protein sequence ID" value="CAA9369255.1"/>
    <property type="molecule type" value="Genomic_DNA"/>
</dbReference>
<sequence length="42" mass="4482">MQLRLSSSKTYELTTGIARQLGGAYGLGNTYAKTMFGAAESH</sequence>
<dbReference type="AlphaFoldDB" id="A0A6J4N040"/>
<name>A0A6J4N040_9ACTN</name>
<protein>
    <submittedName>
        <fullName evidence="1">FIG002283: Isochorismatase family protein</fullName>
    </submittedName>
</protein>
<reference evidence="1" key="1">
    <citation type="submission" date="2020-02" db="EMBL/GenBank/DDBJ databases">
        <authorList>
            <person name="Meier V. D."/>
        </authorList>
    </citation>
    <scope>NUCLEOTIDE SEQUENCE</scope>
    <source>
        <strain evidence="1">AVDCRST_MAG21</strain>
    </source>
</reference>
<gene>
    <name evidence="1" type="ORF">AVDCRST_MAG21-523</name>
</gene>